<dbReference type="RefSeq" id="WP_132875297.1">
    <property type="nucleotide sequence ID" value="NZ_SLXQ01000001.1"/>
</dbReference>
<name>A0A4R2RBE0_9PSEU</name>
<dbReference type="AlphaFoldDB" id="A0A4R2RBE0"/>
<keyword evidence="6" id="KW-1185">Reference proteome</keyword>
<dbReference type="InterPro" id="IPR025734">
    <property type="entry name" value="EspG"/>
</dbReference>
<evidence type="ECO:0000256" key="4">
    <source>
        <dbReference type="ARBA" id="ARBA00023186"/>
    </source>
</evidence>
<dbReference type="OrthoDB" id="5175124at2"/>
<keyword evidence="3" id="KW-0963">Cytoplasm</keyword>
<sequence>MPAGVGFGPLELDFLWESLGTTELPYPFEQYSHGSTVGERAALRRQVMAGLRDRRVLDDTGRVVPEVEDWLMLLATAELSVDAVFLPEGAAQGVRKVLAAGTAERAVLARQDERGTWLAPLPPSALASAVVDELPAAGRGAEQSITLPTRELTAAQQQGFRPVNSGRQSDEDTRTALARLFAQPRLRGGQIAANARGRLGGRNRSRVLGWFDTESGRYLTQSSGGAGGEEWLTIAPADAPTLRHRIGELLNGVRASNGGR</sequence>
<protein>
    <submittedName>
        <fullName evidence="5">ESAT-6 protein secretion system EspG family protein</fullName>
    </submittedName>
</protein>
<evidence type="ECO:0000256" key="1">
    <source>
        <dbReference type="ARBA" id="ARBA00004496"/>
    </source>
</evidence>
<evidence type="ECO:0000256" key="3">
    <source>
        <dbReference type="ARBA" id="ARBA00022490"/>
    </source>
</evidence>
<evidence type="ECO:0000256" key="2">
    <source>
        <dbReference type="ARBA" id="ARBA00006411"/>
    </source>
</evidence>
<evidence type="ECO:0000313" key="5">
    <source>
        <dbReference type="EMBL" id="TCP56735.1"/>
    </source>
</evidence>
<comment type="subcellular location">
    <subcellularLocation>
        <location evidence="1">Cytoplasm</location>
    </subcellularLocation>
</comment>
<gene>
    <name evidence="5" type="ORF">EV191_101681</name>
</gene>
<organism evidence="5 6">
    <name type="scientific">Tamaricihabitans halophyticus</name>
    <dbReference type="NCBI Taxonomy" id="1262583"/>
    <lineage>
        <taxon>Bacteria</taxon>
        <taxon>Bacillati</taxon>
        <taxon>Actinomycetota</taxon>
        <taxon>Actinomycetes</taxon>
        <taxon>Pseudonocardiales</taxon>
        <taxon>Pseudonocardiaceae</taxon>
        <taxon>Tamaricihabitans</taxon>
    </lineage>
</organism>
<reference evidence="5 6" key="1">
    <citation type="submission" date="2019-03" db="EMBL/GenBank/DDBJ databases">
        <title>Genomic Encyclopedia of Type Strains, Phase IV (KMG-IV): sequencing the most valuable type-strain genomes for metagenomic binning, comparative biology and taxonomic classification.</title>
        <authorList>
            <person name="Goeker M."/>
        </authorList>
    </citation>
    <scope>NUCLEOTIDE SEQUENCE [LARGE SCALE GENOMIC DNA]</scope>
    <source>
        <strain evidence="5 6">DSM 45765</strain>
    </source>
</reference>
<evidence type="ECO:0000313" key="6">
    <source>
        <dbReference type="Proteomes" id="UP000294911"/>
    </source>
</evidence>
<comment type="similarity">
    <text evidence="2">Belongs to the EspG family.</text>
</comment>
<accession>A0A4R2RBE0</accession>
<dbReference type="Proteomes" id="UP000294911">
    <property type="component" value="Unassembled WGS sequence"/>
</dbReference>
<dbReference type="Pfam" id="PF14011">
    <property type="entry name" value="ESX-1_EspG"/>
    <property type="match status" value="1"/>
</dbReference>
<keyword evidence="4" id="KW-0143">Chaperone</keyword>
<comment type="caution">
    <text evidence="5">The sequence shown here is derived from an EMBL/GenBank/DDBJ whole genome shotgun (WGS) entry which is preliminary data.</text>
</comment>
<dbReference type="EMBL" id="SLXQ01000001">
    <property type="protein sequence ID" value="TCP56735.1"/>
    <property type="molecule type" value="Genomic_DNA"/>
</dbReference>
<proteinExistence type="inferred from homology"/>